<dbReference type="Pfam" id="PF18962">
    <property type="entry name" value="Por_Secre_tail"/>
    <property type="match status" value="1"/>
</dbReference>
<dbReference type="Gene3D" id="2.60.40.3080">
    <property type="match status" value="1"/>
</dbReference>
<evidence type="ECO:0000259" key="2">
    <source>
        <dbReference type="Pfam" id="PF18962"/>
    </source>
</evidence>
<dbReference type="PANTHER" id="PTHR36220">
    <property type="entry name" value="UNNAMED PRODUCT"/>
    <property type="match status" value="1"/>
</dbReference>
<dbReference type="EMBL" id="NVSR01000111">
    <property type="protein sequence ID" value="PCI25598.1"/>
    <property type="molecule type" value="Genomic_DNA"/>
</dbReference>
<sequence>MKTRLLITLLSLFYTSILSAQFSNFTERDKIVASDRAAWDHYGTTVAISGKYAIVGVPERNLDTAGINFMDKAGAAYILEKNAQGSWVEVQKIMAFDRRALDEFGLSVTVDGDYIAVGSYTNRATGGTSPFGYRTGGVYIYERNNSTGHWDFAQKIIASDRVTYTQFCKVDISGDRMIVGADGSNTGANLDGTIGGGAVYFFERNSAGQWIEEKKYIPNFRSGSDRLGYSVAICGDYAIAGAPGTDRDYGYAYLGPGLGAVYAMQYTSANGWQRMPVGFSNSGRFKVGGQIDAQCGYAVDLDTTNGISCIVGEPFYDSSVNQTDVGKVSIIRFNGNIISGSGTSIGTVRNGSIGISVSIDQGNAAIGRIGNLYGGGVSLAHYDTAASQWNYSSQVYTASTSTTYPVKDSVGFSVAISGQNVMVGATGEDEDGSNNNTLSSAGAVYVFTECALDSTIVTENACNNYTSPSGLYQWTTSGTFRDTLNNHLGCDSVLIINLTIQAIDTSVVINGTTLSSNNSLGTYQWIDCTTNQAILGANNASFTPLASGNYAVVVSDNGCSDTSDCIAMTIVNIEQVQSVGQFSIYPNPTTGRLNINLGKRAKNISLEIVNVTGQVIFANQTKEAELIDINISHLDSGIYFVRIQTEEKEQALIKLIKTN</sequence>
<dbReference type="InterPro" id="IPR026444">
    <property type="entry name" value="Secre_tail"/>
</dbReference>
<dbReference type="AlphaFoldDB" id="A0A2A4SWF0"/>
<name>A0A2A4SWF0_9DELT</name>
<dbReference type="Proteomes" id="UP000218113">
    <property type="component" value="Unassembled WGS sequence"/>
</dbReference>
<feature type="domain" description="Secretion system C-terminal sorting" evidence="2">
    <location>
        <begin position="584"/>
        <end position="654"/>
    </location>
</feature>
<evidence type="ECO:0000313" key="3">
    <source>
        <dbReference type="EMBL" id="PCI25598.1"/>
    </source>
</evidence>
<evidence type="ECO:0000313" key="4">
    <source>
        <dbReference type="Proteomes" id="UP000218113"/>
    </source>
</evidence>
<protein>
    <recommendedName>
        <fullName evidence="2">Secretion system C-terminal sorting domain-containing protein</fullName>
    </recommendedName>
</protein>
<dbReference type="InterPro" id="IPR013517">
    <property type="entry name" value="FG-GAP"/>
</dbReference>
<feature type="chain" id="PRO_5012472473" description="Secretion system C-terminal sorting domain-containing protein" evidence="1">
    <location>
        <begin position="21"/>
        <end position="659"/>
    </location>
</feature>
<gene>
    <name evidence="3" type="ORF">COB67_10615</name>
</gene>
<dbReference type="NCBIfam" id="TIGR04183">
    <property type="entry name" value="Por_Secre_tail"/>
    <property type="match status" value="1"/>
</dbReference>
<dbReference type="Pfam" id="PF14312">
    <property type="entry name" value="FG-GAP_2"/>
    <property type="match status" value="4"/>
</dbReference>
<comment type="caution">
    <text evidence="3">The sequence shown here is derived from an EMBL/GenBank/DDBJ whole genome shotgun (WGS) entry which is preliminary data.</text>
</comment>
<keyword evidence="1" id="KW-0732">Signal</keyword>
<feature type="signal peptide" evidence="1">
    <location>
        <begin position="1"/>
        <end position="20"/>
    </location>
</feature>
<accession>A0A2A4SWF0</accession>
<organism evidence="3 4">
    <name type="scientific">SAR324 cluster bacterium</name>
    <dbReference type="NCBI Taxonomy" id="2024889"/>
    <lineage>
        <taxon>Bacteria</taxon>
        <taxon>Deltaproteobacteria</taxon>
        <taxon>SAR324 cluster</taxon>
    </lineage>
</organism>
<evidence type="ECO:0000256" key="1">
    <source>
        <dbReference type="SAM" id="SignalP"/>
    </source>
</evidence>
<reference evidence="4" key="1">
    <citation type="submission" date="2017-08" db="EMBL/GenBank/DDBJ databases">
        <title>A dynamic microbial community with high functional redundancy inhabits the cold, oxic subseafloor aquifer.</title>
        <authorList>
            <person name="Tully B.J."/>
            <person name="Wheat C.G."/>
            <person name="Glazer B.T."/>
            <person name="Huber J.A."/>
        </authorList>
    </citation>
    <scope>NUCLEOTIDE SEQUENCE [LARGE SCALE GENOMIC DNA]</scope>
</reference>
<proteinExistence type="predicted"/>
<dbReference type="PANTHER" id="PTHR36220:SF1">
    <property type="entry name" value="GAMMA TUBULIN COMPLEX COMPONENT C-TERMINAL DOMAIN-CONTAINING PROTEIN"/>
    <property type="match status" value="1"/>
</dbReference>